<sequence length="558" mass="64776">MAPLERYHKTLRLIESARLSPTEHSIWRAFLDEAVDPEYAACYIWEKIHDNSPCSTEQALDQLKADWKRLVTKLARRDQVSSQARKLVEARENSHCFMLDQKPSDPNVSLRFDHAWVIPPSIFDDSDMDPQGPLYPLLRAFLTSATTCELQTILRTNTLESQLKNLFLLSPSIHTAFRNGHIRLFPPTNTPDQWNDETEAKLKTASEVYYFVSRLSPEPCGWLFLSDGSRWDLTMQMFIMESQDANRPLPDPFLIRTHYRFAASLHLFHVEERIAEGWPSPPLFQFNVATQKILRSLWILVPHLIRAKWYGVLLKLGRHLYPRSFTGLVHQLPFGLYAKECTRSANEGETLKLVERYTSIPAPLQVDEYQGTHRFLIMTAMPGQTLDVVFHRLSYSERKQLSKDLKSVLSQLRSIPNETLYRFGDSHGGPLFDYRFPSGICGPFHQISEFNAFLVHKHVRTETRDKIAAVHTRPYRSVFTHADLHPRNILIDRGRLSGIVDWECAGFYPEYWEFTKLFYGAQPSPDVQSVIHDAFIEDTYEEELETERLLWYDTPFGI</sequence>
<feature type="domain" description="Aminoglycoside phosphotransferase" evidence="1">
    <location>
        <begin position="346"/>
        <end position="522"/>
    </location>
</feature>
<dbReference type="InterPro" id="IPR011009">
    <property type="entry name" value="Kinase-like_dom_sf"/>
</dbReference>
<dbReference type="InterPro" id="IPR002575">
    <property type="entry name" value="Aminoglycoside_PTrfase"/>
</dbReference>
<dbReference type="VEuPathDB" id="FungiDB:PDIP_28280"/>
<dbReference type="Proteomes" id="UP000595662">
    <property type="component" value="Chromosome 5"/>
</dbReference>
<dbReference type="RefSeq" id="XP_065957774.1">
    <property type="nucleotide sequence ID" value="XM_066100047.1"/>
</dbReference>
<dbReference type="PANTHER" id="PTHR21310:SF15">
    <property type="entry name" value="AMINOGLYCOSIDE PHOSPHOTRANSFERASE DOMAIN-CONTAINING PROTEIN"/>
    <property type="match status" value="1"/>
</dbReference>
<dbReference type="AlphaFoldDB" id="A0A7T7BP78"/>
<dbReference type="CDD" id="cd05120">
    <property type="entry name" value="APH_ChoK_like"/>
    <property type="match status" value="1"/>
</dbReference>
<evidence type="ECO:0000259" key="1">
    <source>
        <dbReference type="Pfam" id="PF01636"/>
    </source>
</evidence>
<gene>
    <name evidence="2" type="ORF">Pdw03_1975</name>
</gene>
<keyword evidence="2" id="KW-0418">Kinase</keyword>
<dbReference type="Gene3D" id="3.90.1200.10">
    <property type="match status" value="1"/>
</dbReference>
<keyword evidence="2" id="KW-0808">Transferase</keyword>
<accession>A0A7T7BP78</accession>
<dbReference type="GeneID" id="26231148"/>
<dbReference type="Pfam" id="PF01636">
    <property type="entry name" value="APH"/>
    <property type="match status" value="1"/>
</dbReference>
<dbReference type="GO" id="GO:0016301">
    <property type="term" value="F:kinase activity"/>
    <property type="evidence" value="ECO:0007669"/>
    <property type="project" value="UniProtKB-KW"/>
</dbReference>
<dbReference type="EMBL" id="CP060778">
    <property type="protein sequence ID" value="QQK47077.1"/>
    <property type="molecule type" value="Genomic_DNA"/>
</dbReference>
<reference evidence="2 3" key="1">
    <citation type="submission" date="2020-08" db="EMBL/GenBank/DDBJ databases">
        <title>The completed genome sequence of the pathogenic ascomycete fungus Penicillium digitatum.</title>
        <authorList>
            <person name="Wang M."/>
        </authorList>
    </citation>
    <scope>NUCLEOTIDE SEQUENCE [LARGE SCALE GENOMIC DNA]</scope>
    <source>
        <strain evidence="2 3">PdW03</strain>
    </source>
</reference>
<organism evidence="2 3">
    <name type="scientific">Penicillium digitatum</name>
    <name type="common">Green mold</name>
    <dbReference type="NCBI Taxonomy" id="36651"/>
    <lineage>
        <taxon>Eukaryota</taxon>
        <taxon>Fungi</taxon>
        <taxon>Dikarya</taxon>
        <taxon>Ascomycota</taxon>
        <taxon>Pezizomycotina</taxon>
        <taxon>Eurotiomycetes</taxon>
        <taxon>Eurotiomycetidae</taxon>
        <taxon>Eurotiales</taxon>
        <taxon>Aspergillaceae</taxon>
        <taxon>Penicillium</taxon>
    </lineage>
</organism>
<name>A0A7T7BP78_PENDI</name>
<evidence type="ECO:0000313" key="3">
    <source>
        <dbReference type="Proteomes" id="UP000595662"/>
    </source>
</evidence>
<dbReference type="InterPro" id="IPR051678">
    <property type="entry name" value="AGP_Transferase"/>
</dbReference>
<proteinExistence type="predicted"/>
<protein>
    <submittedName>
        <fullName evidence="2">Protein kinase-like domain</fullName>
    </submittedName>
</protein>
<evidence type="ECO:0000313" key="2">
    <source>
        <dbReference type="EMBL" id="QQK47077.1"/>
    </source>
</evidence>
<dbReference type="SUPFAM" id="SSF56112">
    <property type="entry name" value="Protein kinase-like (PK-like)"/>
    <property type="match status" value="1"/>
</dbReference>
<dbReference type="PANTHER" id="PTHR21310">
    <property type="entry name" value="AMINOGLYCOSIDE PHOSPHOTRANSFERASE-RELATED-RELATED"/>
    <property type="match status" value="1"/>
</dbReference>